<protein>
    <submittedName>
        <fullName evidence="3">Uncharacterized protein</fullName>
    </submittedName>
</protein>
<dbReference type="Gramene" id="XM_028368859.1">
    <property type="protein sequence ID" value="XP_028224660.1"/>
    <property type="gene ID" value="LOC114406214"/>
</dbReference>
<gene>
    <name evidence="4" type="ORF">D0Y65_006353</name>
    <name evidence="3" type="ORF">glysoja_045069</name>
</gene>
<dbReference type="EMBL" id="QZWG01000003">
    <property type="protein sequence ID" value="RZC19497.1"/>
    <property type="molecule type" value="Genomic_DNA"/>
</dbReference>
<dbReference type="PANTHER" id="PTHR33144">
    <property type="entry name" value="OS10G0409366 PROTEIN-RELATED"/>
    <property type="match status" value="1"/>
</dbReference>
<dbReference type="EMBL" id="QZWG01000003">
    <property type="protein sequence ID" value="RZC19496.1"/>
    <property type="molecule type" value="Genomic_DNA"/>
</dbReference>
<reference evidence="3" key="1">
    <citation type="submission" date="2014-07" db="EMBL/GenBank/DDBJ databases">
        <title>Identification of a novel salt tolerance gene in wild soybean by whole-genome sequencing.</title>
        <authorList>
            <person name="Lam H.-M."/>
            <person name="Qi X."/>
            <person name="Li M.-W."/>
            <person name="Liu X."/>
            <person name="Xie M."/>
            <person name="Ni M."/>
            <person name="Xu X."/>
        </authorList>
    </citation>
    <scope>NUCLEOTIDE SEQUENCE [LARGE SCALE GENOMIC DNA]</scope>
    <source>
        <tissue evidence="3">Root</tissue>
    </source>
</reference>
<feature type="compositionally biased region" description="Polar residues" evidence="2">
    <location>
        <begin position="423"/>
        <end position="436"/>
    </location>
</feature>
<keyword evidence="1" id="KW-0175">Coiled coil</keyword>
<dbReference type="Pfam" id="PF03004">
    <property type="entry name" value="Transposase_24"/>
    <property type="match status" value="1"/>
</dbReference>
<feature type="coiled-coil region" evidence="1">
    <location>
        <begin position="352"/>
        <end position="390"/>
    </location>
</feature>
<dbReference type="Proteomes" id="UP000053555">
    <property type="component" value="Unassembled WGS sequence"/>
</dbReference>
<name>A0A0B2Q4D2_GLYSO</name>
<feature type="compositionally biased region" description="Basic and acidic residues" evidence="2">
    <location>
        <begin position="14"/>
        <end position="29"/>
    </location>
</feature>
<evidence type="ECO:0000313" key="5">
    <source>
        <dbReference type="Proteomes" id="UP000289340"/>
    </source>
</evidence>
<feature type="compositionally biased region" description="Basic residues" evidence="2">
    <location>
        <begin position="219"/>
        <end position="235"/>
    </location>
</feature>
<organism evidence="3">
    <name type="scientific">Glycine soja</name>
    <name type="common">Wild soybean</name>
    <dbReference type="NCBI Taxonomy" id="3848"/>
    <lineage>
        <taxon>Eukaryota</taxon>
        <taxon>Viridiplantae</taxon>
        <taxon>Streptophyta</taxon>
        <taxon>Embryophyta</taxon>
        <taxon>Tracheophyta</taxon>
        <taxon>Spermatophyta</taxon>
        <taxon>Magnoliopsida</taxon>
        <taxon>eudicotyledons</taxon>
        <taxon>Gunneridae</taxon>
        <taxon>Pentapetalae</taxon>
        <taxon>rosids</taxon>
        <taxon>fabids</taxon>
        <taxon>Fabales</taxon>
        <taxon>Fabaceae</taxon>
        <taxon>Papilionoideae</taxon>
        <taxon>50 kb inversion clade</taxon>
        <taxon>NPAAA clade</taxon>
        <taxon>indigoferoid/millettioid clade</taxon>
        <taxon>Phaseoleae</taxon>
        <taxon>Glycine</taxon>
        <taxon>Glycine subgen. Soja</taxon>
    </lineage>
</organism>
<evidence type="ECO:0000256" key="2">
    <source>
        <dbReference type="SAM" id="MobiDB-lite"/>
    </source>
</evidence>
<dbReference type="EMBL" id="KN661454">
    <property type="protein sequence ID" value="KHN14864.1"/>
    <property type="molecule type" value="Genomic_DNA"/>
</dbReference>
<accession>A0A0B2Q4D2</accession>
<feature type="region of interest" description="Disordered" evidence="2">
    <location>
        <begin position="219"/>
        <end position="245"/>
    </location>
</feature>
<feature type="region of interest" description="Disordered" evidence="2">
    <location>
        <begin position="1"/>
        <end position="29"/>
    </location>
</feature>
<dbReference type="PANTHER" id="PTHR33144:SF46">
    <property type="entry name" value="OS04G0610000 PROTEIN"/>
    <property type="match status" value="1"/>
</dbReference>
<dbReference type="SMR" id="A0A0B2Q4D2"/>
<feature type="region of interest" description="Disordered" evidence="2">
    <location>
        <begin position="423"/>
        <end position="447"/>
    </location>
</feature>
<reference evidence="4 5" key="2">
    <citation type="submission" date="2018-09" db="EMBL/GenBank/DDBJ databases">
        <title>A high-quality reference genome of wild soybean provides a powerful tool to mine soybean genomes.</title>
        <authorList>
            <person name="Xie M."/>
            <person name="Chung C.Y.L."/>
            <person name="Li M.-W."/>
            <person name="Wong F.-L."/>
            <person name="Chan T.-F."/>
            <person name="Lam H.-M."/>
        </authorList>
    </citation>
    <scope>NUCLEOTIDE SEQUENCE [LARGE SCALE GENOMIC DNA]</scope>
    <source>
        <strain evidence="5">cv. W05</strain>
        <tissue evidence="4">Hypocotyl of etiolated seedlings</tissue>
    </source>
</reference>
<dbReference type="AlphaFoldDB" id="A0A0B2Q4D2"/>
<feature type="compositionally biased region" description="Polar residues" evidence="2">
    <location>
        <begin position="47"/>
        <end position="76"/>
    </location>
</feature>
<proteinExistence type="predicted"/>
<evidence type="ECO:0000256" key="1">
    <source>
        <dbReference type="SAM" id="Coils"/>
    </source>
</evidence>
<feature type="compositionally biased region" description="Basic residues" evidence="2">
    <location>
        <begin position="1"/>
        <end position="11"/>
    </location>
</feature>
<dbReference type="Gramene" id="XM_028368860.1">
    <property type="protein sequence ID" value="XP_028224661.1"/>
    <property type="gene ID" value="LOC114406214"/>
</dbReference>
<feature type="region of interest" description="Disordered" evidence="2">
    <location>
        <begin position="47"/>
        <end position="77"/>
    </location>
</feature>
<dbReference type="EMBL" id="QZWG01000003">
    <property type="protein sequence ID" value="RZC19498.1"/>
    <property type="molecule type" value="Genomic_DNA"/>
</dbReference>
<feature type="compositionally biased region" description="Basic and acidic residues" evidence="2">
    <location>
        <begin position="437"/>
        <end position="447"/>
    </location>
</feature>
<dbReference type="InterPro" id="IPR004252">
    <property type="entry name" value="Probable_transposase_24"/>
</dbReference>
<keyword evidence="5" id="KW-1185">Reference proteome</keyword>
<evidence type="ECO:0000313" key="3">
    <source>
        <dbReference type="EMBL" id="KHN14864.1"/>
    </source>
</evidence>
<sequence>MPRKNNLRKNNARFVDEEHHDEVEHCDEEHRDEDVHHYIQQLINSLNKSQSESHGTESNHLNNSASTNAEQGSLKTRNVRGPTLLRDIWTMPPGKTIDVQFNRRNQAIGKEGRKLASFLGIIARNPELAPLNIDDWRCFDKEEKNKLVDLVRKKFSIPERGVEFVKKSLGKKWKDYKCDLRSMYFTKYKTKHTLLKHRPNHIPRDQWIGLVSYWVSDKGKRRSQANKSNRAKQKMPHTGGSKSIGTLMNEKAKDGIEPTRAEVFILTHKERKDGRPLDAESIKTLDLIQEKLCNGETSNEQDLDSVAWEGDVYSQVLGSERSGYIRGLGLGPTPSLLWGDKFSLGNISMNNNNMSNEMVPKLEQEMKELKERHEEEMNQMKELNQKQVAELTIMRQNQEKMMLELSFMREVMCRFMHTELPTPNFNRSYGQVSDSNGGRERAPRVPH</sequence>
<evidence type="ECO:0000313" key="4">
    <source>
        <dbReference type="EMBL" id="RZC19495.1"/>
    </source>
</evidence>
<dbReference type="Proteomes" id="UP000289340">
    <property type="component" value="Chromosome 3"/>
</dbReference>
<dbReference type="EMBL" id="QZWG01000003">
    <property type="protein sequence ID" value="RZC19495.1"/>
    <property type="molecule type" value="Genomic_DNA"/>
</dbReference>